<keyword evidence="5 8" id="KW-0812">Transmembrane</keyword>
<reference evidence="9 10" key="1">
    <citation type="submission" date="2019-03" db="EMBL/GenBank/DDBJ databases">
        <title>Genomic Encyclopedia of Type Strains, Phase IV (KMG-IV): sequencing the most valuable type-strain genomes for metagenomic binning, comparative biology and taxonomic classification.</title>
        <authorList>
            <person name="Goeker M."/>
        </authorList>
    </citation>
    <scope>NUCLEOTIDE SEQUENCE [LARGE SCALE GENOMIC DNA]</scope>
    <source>
        <strain evidence="9 10">DSM 28697</strain>
    </source>
</reference>
<keyword evidence="4" id="KW-1003">Cell membrane</keyword>
<feature type="transmembrane region" description="Helical" evidence="8">
    <location>
        <begin position="67"/>
        <end position="84"/>
    </location>
</feature>
<dbReference type="InterPro" id="IPR020948">
    <property type="entry name" value="P_starv_induced_PsiE-like"/>
</dbReference>
<dbReference type="EMBL" id="SNYJ01000010">
    <property type="protein sequence ID" value="TDQ38295.1"/>
    <property type="molecule type" value="Genomic_DNA"/>
</dbReference>
<name>A0A4R6U1R5_9BACI</name>
<dbReference type="PANTHER" id="PTHR37819">
    <property type="entry name" value="PROTEIN PSIE"/>
    <property type="match status" value="1"/>
</dbReference>
<accession>A0A4R6U1R5</accession>
<evidence type="ECO:0000256" key="2">
    <source>
        <dbReference type="ARBA" id="ARBA00005632"/>
    </source>
</evidence>
<comment type="subcellular location">
    <subcellularLocation>
        <location evidence="1">Cell inner membrane</location>
        <topology evidence="1">Multi-pass membrane protein</topology>
    </subcellularLocation>
</comment>
<dbReference type="GO" id="GO:0005886">
    <property type="term" value="C:plasma membrane"/>
    <property type="evidence" value="ECO:0007669"/>
    <property type="project" value="UniProtKB-SubCell"/>
</dbReference>
<dbReference type="GO" id="GO:0016036">
    <property type="term" value="P:cellular response to phosphate starvation"/>
    <property type="evidence" value="ECO:0007669"/>
    <property type="project" value="InterPro"/>
</dbReference>
<evidence type="ECO:0000313" key="10">
    <source>
        <dbReference type="Proteomes" id="UP000295632"/>
    </source>
</evidence>
<keyword evidence="10" id="KW-1185">Reference proteome</keyword>
<evidence type="ECO:0000256" key="6">
    <source>
        <dbReference type="ARBA" id="ARBA00022989"/>
    </source>
</evidence>
<feature type="transmembrane region" description="Helical" evidence="8">
    <location>
        <begin position="33"/>
        <end position="55"/>
    </location>
</feature>
<evidence type="ECO:0000313" key="9">
    <source>
        <dbReference type="EMBL" id="TDQ38295.1"/>
    </source>
</evidence>
<dbReference type="InterPro" id="IPR009315">
    <property type="entry name" value="P_starv_induced_PsiE"/>
</dbReference>
<keyword evidence="6 8" id="KW-1133">Transmembrane helix</keyword>
<keyword evidence="7 8" id="KW-0472">Membrane</keyword>
<comment type="similarity">
    <text evidence="2">Belongs to the PsiE family.</text>
</comment>
<organism evidence="9 10">
    <name type="scientific">Aureibacillus halotolerans</name>
    <dbReference type="NCBI Taxonomy" id="1508390"/>
    <lineage>
        <taxon>Bacteria</taxon>
        <taxon>Bacillati</taxon>
        <taxon>Bacillota</taxon>
        <taxon>Bacilli</taxon>
        <taxon>Bacillales</taxon>
        <taxon>Bacillaceae</taxon>
        <taxon>Aureibacillus</taxon>
    </lineage>
</organism>
<protein>
    <recommendedName>
        <fullName evidence="3">Protein PsiE</fullName>
    </recommendedName>
</protein>
<dbReference type="Pfam" id="PF06146">
    <property type="entry name" value="PsiE"/>
    <property type="match status" value="1"/>
</dbReference>
<dbReference type="Proteomes" id="UP000295632">
    <property type="component" value="Unassembled WGS sequence"/>
</dbReference>
<evidence type="ECO:0000256" key="5">
    <source>
        <dbReference type="ARBA" id="ARBA00022692"/>
    </source>
</evidence>
<comment type="caution">
    <text evidence="9">The sequence shown here is derived from an EMBL/GenBank/DDBJ whole genome shotgun (WGS) entry which is preliminary data.</text>
</comment>
<dbReference type="OrthoDB" id="9792470at2"/>
<evidence type="ECO:0000256" key="3">
    <source>
        <dbReference type="ARBA" id="ARBA00021903"/>
    </source>
</evidence>
<evidence type="ECO:0000256" key="8">
    <source>
        <dbReference type="SAM" id="Phobius"/>
    </source>
</evidence>
<evidence type="ECO:0000256" key="4">
    <source>
        <dbReference type="ARBA" id="ARBA00022475"/>
    </source>
</evidence>
<dbReference type="AlphaFoldDB" id="A0A4R6U1R5"/>
<dbReference type="PIRSF" id="PIRSF029598">
    <property type="entry name" value="PsiE"/>
    <property type="match status" value="1"/>
</dbReference>
<evidence type="ECO:0000256" key="1">
    <source>
        <dbReference type="ARBA" id="ARBA00004429"/>
    </source>
</evidence>
<dbReference type="PANTHER" id="PTHR37819:SF1">
    <property type="entry name" value="PROTEIN PSIE"/>
    <property type="match status" value="1"/>
</dbReference>
<proteinExistence type="inferred from homology"/>
<sequence length="116" mass="13639">MLFILGLILSLFLIRKTLFLIDSLLVQNEIVSYYYLVEGIVVYFLFFEFITLIVQYFKSDFHFPLRYFIYIGITAIVRLIIINHEEPETTLLYTLSILTLSLSLLVTSIVTERKSD</sequence>
<evidence type="ECO:0000256" key="7">
    <source>
        <dbReference type="ARBA" id="ARBA00023136"/>
    </source>
</evidence>
<gene>
    <name evidence="9" type="ORF">EV213_11035</name>
</gene>
<feature type="transmembrane region" description="Helical" evidence="8">
    <location>
        <begin position="90"/>
        <end position="110"/>
    </location>
</feature>